<name>G4T6A1_SERID</name>
<sequence>MPHADSSLVPSGLSKSQFWEHLHGQVVSLLEGQTSWVSNLSNVSSIVYHSLMAYEKFSMTDTGPVVNWCGFYLDSCLFPPNSKLPTDATEDGPKTLLLGPFCGKPACQFIRVKEGGGVCADGYHFRETLVVPDVDAYPGHIACDGDTRSEIVLPMKLPGNSGDIILGVMDLDSVVLAAFADEDAKGLQRIVDTTVAMSKW</sequence>
<proteinExistence type="predicted"/>
<dbReference type="HOGENOM" id="CLU_077738_1_0_1"/>
<dbReference type="STRING" id="1109443.G4T6A1"/>
<dbReference type="PANTHER" id="PTHR21021:SF15">
    <property type="entry name" value="FREE METHIONINE-R-SULFOXIDE REDUCTASE"/>
    <property type="match status" value="1"/>
</dbReference>
<comment type="caution">
    <text evidence="1">The sequence shown here is derived from an EMBL/GenBank/DDBJ whole genome shotgun (WGS) entry which is preliminary data.</text>
</comment>
<dbReference type="Gene3D" id="3.30.450.40">
    <property type="match status" value="1"/>
</dbReference>
<dbReference type="AlphaFoldDB" id="G4T6A1"/>
<dbReference type="GO" id="GO:0005829">
    <property type="term" value="C:cytosol"/>
    <property type="evidence" value="ECO:0007669"/>
    <property type="project" value="TreeGrafter"/>
</dbReference>
<dbReference type="InterPro" id="IPR000614">
    <property type="entry name" value="FRMsr_CS"/>
</dbReference>
<reference evidence="1 2" key="1">
    <citation type="journal article" date="2011" name="PLoS Pathog.">
        <title>Endophytic Life Strategies Decoded by Genome and Transcriptome Analyses of the Mutualistic Root Symbiont Piriformospora indica.</title>
        <authorList>
            <person name="Zuccaro A."/>
            <person name="Lahrmann U."/>
            <person name="Guldener U."/>
            <person name="Langen G."/>
            <person name="Pfiffi S."/>
            <person name="Biedenkopf D."/>
            <person name="Wong P."/>
            <person name="Samans B."/>
            <person name="Grimm C."/>
            <person name="Basiewicz M."/>
            <person name="Murat C."/>
            <person name="Martin F."/>
            <person name="Kogel K.H."/>
        </authorList>
    </citation>
    <scope>NUCLEOTIDE SEQUENCE [LARGE SCALE GENOMIC DNA]</scope>
    <source>
        <strain evidence="1 2">DSM 11827</strain>
    </source>
</reference>
<gene>
    <name evidence="1" type="ORF">PIIN_00572</name>
</gene>
<dbReference type="EMBL" id="CAFZ01000006">
    <property type="protein sequence ID" value="CCA66809.1"/>
    <property type="molecule type" value="Genomic_DNA"/>
</dbReference>
<accession>G4T6A1</accession>
<organism evidence="1 2">
    <name type="scientific">Serendipita indica (strain DSM 11827)</name>
    <name type="common">Root endophyte fungus</name>
    <name type="synonym">Piriformospora indica</name>
    <dbReference type="NCBI Taxonomy" id="1109443"/>
    <lineage>
        <taxon>Eukaryota</taxon>
        <taxon>Fungi</taxon>
        <taxon>Dikarya</taxon>
        <taxon>Basidiomycota</taxon>
        <taxon>Agaricomycotina</taxon>
        <taxon>Agaricomycetes</taxon>
        <taxon>Sebacinales</taxon>
        <taxon>Serendipitaceae</taxon>
        <taxon>Serendipita</taxon>
    </lineage>
</organism>
<dbReference type="GO" id="GO:0033745">
    <property type="term" value="F:L-methionine-(R)-S-oxide reductase activity"/>
    <property type="evidence" value="ECO:0007669"/>
    <property type="project" value="TreeGrafter"/>
</dbReference>
<keyword evidence="2" id="KW-1185">Reference proteome</keyword>
<dbReference type="PROSITE" id="PS01320">
    <property type="entry name" value="UPF0067"/>
    <property type="match status" value="1"/>
</dbReference>
<evidence type="ECO:0000313" key="1">
    <source>
        <dbReference type="EMBL" id="CCA66809.1"/>
    </source>
</evidence>
<dbReference type="InterPro" id="IPR029016">
    <property type="entry name" value="GAF-like_dom_sf"/>
</dbReference>
<dbReference type="Proteomes" id="UP000007148">
    <property type="component" value="Unassembled WGS sequence"/>
</dbReference>
<dbReference type="InterPro" id="IPR051330">
    <property type="entry name" value="Phosphatase_reg/MetRdx"/>
</dbReference>
<dbReference type="OrthoDB" id="15735at2759"/>
<evidence type="ECO:0000313" key="2">
    <source>
        <dbReference type="Proteomes" id="UP000007148"/>
    </source>
</evidence>
<dbReference type="InParanoid" id="G4T6A1"/>
<dbReference type="SUPFAM" id="SSF55781">
    <property type="entry name" value="GAF domain-like"/>
    <property type="match status" value="1"/>
</dbReference>
<dbReference type="eggNOG" id="ENOG502RXXR">
    <property type="taxonomic scope" value="Eukaryota"/>
</dbReference>
<dbReference type="OMA" id="GRRVNWA"/>
<protein>
    <recommendedName>
        <fullName evidence="3">GAF domain-containing protein</fullName>
    </recommendedName>
</protein>
<dbReference type="PANTHER" id="PTHR21021">
    <property type="entry name" value="GAF/PUTATIVE CYTOSKELETAL PROTEIN"/>
    <property type="match status" value="1"/>
</dbReference>
<evidence type="ECO:0008006" key="3">
    <source>
        <dbReference type="Google" id="ProtNLM"/>
    </source>
</evidence>